<dbReference type="InterPro" id="IPR026822">
    <property type="entry name" value="Spp2/MOS2_G-patch"/>
</dbReference>
<feature type="region of interest" description="Disordered" evidence="3">
    <location>
        <begin position="242"/>
        <end position="265"/>
    </location>
</feature>
<dbReference type="OMA" id="NKPKEYK"/>
<dbReference type="EMBL" id="LK391708">
    <property type="protein sequence ID" value="CDR95477.1"/>
    <property type="molecule type" value="Genomic_DNA"/>
</dbReference>
<feature type="compositionally biased region" description="Low complexity" evidence="3">
    <location>
        <begin position="166"/>
        <end position="182"/>
    </location>
</feature>
<keyword evidence="2" id="KW-0539">Nucleus</keyword>
<dbReference type="Pfam" id="PF12656">
    <property type="entry name" value="G-patch_2"/>
    <property type="match status" value="1"/>
</dbReference>
<evidence type="ECO:0000313" key="6">
    <source>
        <dbReference type="Proteomes" id="UP000033188"/>
    </source>
</evidence>
<gene>
    <name evidence="5" type="ORF">BBBOND_0206350</name>
</gene>
<dbReference type="PANTHER" id="PTHR15818:SF2">
    <property type="entry name" value="G-PATCH DOMAIN AND KOW MOTIFS-CONTAINING PROTEIN"/>
    <property type="match status" value="1"/>
</dbReference>
<evidence type="ECO:0000259" key="4">
    <source>
        <dbReference type="Pfam" id="PF12656"/>
    </source>
</evidence>
<feature type="compositionally biased region" description="Polar residues" evidence="3">
    <location>
        <begin position="142"/>
        <end position="151"/>
    </location>
</feature>
<dbReference type="RefSeq" id="XP_012767663.1">
    <property type="nucleotide sequence ID" value="XM_012912209.1"/>
</dbReference>
<dbReference type="Proteomes" id="UP000033188">
    <property type="component" value="Chromosome 2"/>
</dbReference>
<dbReference type="OrthoDB" id="5577072at2759"/>
<evidence type="ECO:0000256" key="2">
    <source>
        <dbReference type="ARBA" id="ARBA00023242"/>
    </source>
</evidence>
<dbReference type="AlphaFoldDB" id="A0A061D635"/>
<dbReference type="KEGG" id="bbig:BBBOND_0206350"/>
<evidence type="ECO:0000256" key="1">
    <source>
        <dbReference type="ARBA" id="ARBA00004123"/>
    </source>
</evidence>
<evidence type="ECO:0000313" key="5">
    <source>
        <dbReference type="EMBL" id="CDR95477.1"/>
    </source>
</evidence>
<reference evidence="6" key="1">
    <citation type="submission" date="2014-06" db="EMBL/GenBank/DDBJ databases">
        <authorList>
            <person name="Aslett M."/>
            <person name="De Silva N."/>
        </authorList>
    </citation>
    <scope>NUCLEOTIDE SEQUENCE [LARGE SCALE GENOMIC DNA]</scope>
    <source>
        <strain evidence="6">Bond</strain>
    </source>
</reference>
<sequence length="455" mass="49401">MKISFGLSSAAAKPADAGRVAKPAASKFFEAVPETKQAVKRVKVTEMENGLLRTTHDADGGYGTLESGASDGLCVIPCTNRLDDVAARTDEPQHTAKKAPIEIKYGLNLMCPVKKGLQKATDAAQVAEIEAATVVGNANDTNRMNQFCQQPRSERGNETSEASRQSNVVENSNEAEANTSATQATQRHMAPQQAPAPIATPSTDADVAKLILADVEQQKLREKLFGTDLVEQAAKTTPILLRGKNKKRQLQTDPEASDASDHEPAYEKVAVDQFGLAMLLGMGFDPKKNTNKPKEYKRRVYERAGLGADASMKQNMEALTDTRVMAKLKKDQMYHQSHSPHAGSTWVLPGLQVRVVQRDHANFGKKGVVGKVNGVEAILDVGGLPVTVPAAYLETVVAQGATRCKVVRQIARHNEKFYVPIGTVVDVETVTKTYAKVRFRGQTFTVSLDDICEFQ</sequence>
<dbReference type="VEuPathDB" id="PiroplasmaDB:BBBOND_0206350"/>
<dbReference type="GeneID" id="24564018"/>
<keyword evidence="6" id="KW-1185">Reference proteome</keyword>
<dbReference type="InterPro" id="IPR045166">
    <property type="entry name" value="Spp2-like"/>
</dbReference>
<dbReference type="GO" id="GO:0000398">
    <property type="term" value="P:mRNA splicing, via spliceosome"/>
    <property type="evidence" value="ECO:0007669"/>
    <property type="project" value="InterPro"/>
</dbReference>
<feature type="domain" description="Spp2/MOS2 G-patch" evidence="4">
    <location>
        <begin position="259"/>
        <end position="311"/>
    </location>
</feature>
<protein>
    <recommendedName>
        <fullName evidence="4">Spp2/MOS2 G-patch domain-containing protein</fullName>
    </recommendedName>
</protein>
<name>A0A061D635_BABBI</name>
<evidence type="ECO:0000256" key="3">
    <source>
        <dbReference type="SAM" id="MobiDB-lite"/>
    </source>
</evidence>
<comment type="subcellular location">
    <subcellularLocation>
        <location evidence="1">Nucleus</location>
    </subcellularLocation>
</comment>
<feature type="region of interest" description="Disordered" evidence="3">
    <location>
        <begin position="142"/>
        <end position="200"/>
    </location>
</feature>
<dbReference type="PANTHER" id="PTHR15818">
    <property type="entry name" value="G PATCH AND KOW-CONTAINING"/>
    <property type="match status" value="1"/>
</dbReference>
<feature type="compositionally biased region" description="Low complexity" evidence="3">
    <location>
        <begin position="190"/>
        <end position="200"/>
    </location>
</feature>
<accession>A0A061D635</accession>
<proteinExistence type="predicted"/>
<dbReference type="GO" id="GO:0005681">
    <property type="term" value="C:spliceosomal complex"/>
    <property type="evidence" value="ECO:0007669"/>
    <property type="project" value="TreeGrafter"/>
</dbReference>
<organism evidence="5 6">
    <name type="scientific">Babesia bigemina</name>
    <dbReference type="NCBI Taxonomy" id="5866"/>
    <lineage>
        <taxon>Eukaryota</taxon>
        <taxon>Sar</taxon>
        <taxon>Alveolata</taxon>
        <taxon>Apicomplexa</taxon>
        <taxon>Aconoidasida</taxon>
        <taxon>Piroplasmida</taxon>
        <taxon>Babesiidae</taxon>
        <taxon>Babesia</taxon>
    </lineage>
</organism>